<reference evidence="2" key="1">
    <citation type="journal article" date="2023" name="G3 (Bethesda)">
        <title>Genome assembly and association tests identify interacting loci associated with vigor, precocity, and sex in interspecific pistachio rootstocks.</title>
        <authorList>
            <person name="Palmer W."/>
            <person name="Jacygrad E."/>
            <person name="Sagayaradj S."/>
            <person name="Cavanaugh K."/>
            <person name="Han R."/>
            <person name="Bertier L."/>
            <person name="Beede B."/>
            <person name="Kafkas S."/>
            <person name="Golino D."/>
            <person name="Preece J."/>
            <person name="Michelmore R."/>
        </authorList>
    </citation>
    <scope>NUCLEOTIDE SEQUENCE [LARGE SCALE GENOMIC DNA]</scope>
</reference>
<accession>A0ACC0Z016</accession>
<dbReference type="Proteomes" id="UP001163603">
    <property type="component" value="Chromosome 4"/>
</dbReference>
<name>A0ACC0Z016_9ROSI</name>
<sequence length="89" mass="10667">MIFYNSKVMDQELTEYSIRRVFARFQTCWITDLTGQTSQLKTRPFDLVTPRVDFRTLVIVNKVFSVPKFSNIILFGVTYMWLSFRLIMR</sequence>
<organism evidence="1 2">
    <name type="scientific">Pistacia integerrima</name>
    <dbReference type="NCBI Taxonomy" id="434235"/>
    <lineage>
        <taxon>Eukaryota</taxon>
        <taxon>Viridiplantae</taxon>
        <taxon>Streptophyta</taxon>
        <taxon>Embryophyta</taxon>
        <taxon>Tracheophyta</taxon>
        <taxon>Spermatophyta</taxon>
        <taxon>Magnoliopsida</taxon>
        <taxon>eudicotyledons</taxon>
        <taxon>Gunneridae</taxon>
        <taxon>Pentapetalae</taxon>
        <taxon>rosids</taxon>
        <taxon>malvids</taxon>
        <taxon>Sapindales</taxon>
        <taxon>Anacardiaceae</taxon>
        <taxon>Pistacia</taxon>
    </lineage>
</organism>
<protein>
    <submittedName>
        <fullName evidence="1">Uncharacterized protein</fullName>
    </submittedName>
</protein>
<keyword evidence="2" id="KW-1185">Reference proteome</keyword>
<evidence type="ECO:0000313" key="2">
    <source>
        <dbReference type="Proteomes" id="UP001163603"/>
    </source>
</evidence>
<gene>
    <name evidence="1" type="ORF">Pint_19385</name>
</gene>
<comment type="caution">
    <text evidence="1">The sequence shown here is derived from an EMBL/GenBank/DDBJ whole genome shotgun (WGS) entry which is preliminary data.</text>
</comment>
<dbReference type="EMBL" id="CM047739">
    <property type="protein sequence ID" value="KAJ0043338.1"/>
    <property type="molecule type" value="Genomic_DNA"/>
</dbReference>
<evidence type="ECO:0000313" key="1">
    <source>
        <dbReference type="EMBL" id="KAJ0043338.1"/>
    </source>
</evidence>
<proteinExistence type="predicted"/>